<comment type="caution">
    <text evidence="2">The sequence shown here is derived from an EMBL/GenBank/DDBJ whole genome shotgun (WGS) entry which is preliminary data.</text>
</comment>
<proteinExistence type="predicted"/>
<name>A0ABS4XHI4_9MICC</name>
<evidence type="ECO:0000256" key="1">
    <source>
        <dbReference type="SAM" id="Phobius"/>
    </source>
</evidence>
<sequence length="205" mass="22987">MPSLTQLTELVARDIPNMDLVLSLGVVLTIFGIGGFVSAVHMREKNRERLTTKVRIAFAGLTENAFGALEQLREEINLILPLHDALFDPLTVIAEPSSAIKPAQKSIKLIKERQSISKNLKYLLVSCSIIKYSLLAFPIFCGTATMSYWLNYSDKMQWMTLIVMTAIVATLLVLVFLWFAFLDQRIQQGIEDGVVPETVEIRGTR</sequence>
<dbReference type="EMBL" id="JAGIOF010000001">
    <property type="protein sequence ID" value="MBP2387936.1"/>
    <property type="molecule type" value="Genomic_DNA"/>
</dbReference>
<dbReference type="RefSeq" id="WP_210000595.1">
    <property type="nucleotide sequence ID" value="NZ_BAAAJY010000001.1"/>
</dbReference>
<organism evidence="2 3">
    <name type="scientific">Paeniglutamicibacter kerguelensis</name>
    <dbReference type="NCBI Taxonomy" id="254788"/>
    <lineage>
        <taxon>Bacteria</taxon>
        <taxon>Bacillati</taxon>
        <taxon>Actinomycetota</taxon>
        <taxon>Actinomycetes</taxon>
        <taxon>Micrococcales</taxon>
        <taxon>Micrococcaceae</taxon>
        <taxon>Paeniglutamicibacter</taxon>
    </lineage>
</organism>
<keyword evidence="3" id="KW-1185">Reference proteome</keyword>
<feature type="transmembrane region" description="Helical" evidence="1">
    <location>
        <begin position="20"/>
        <end position="40"/>
    </location>
</feature>
<evidence type="ECO:0000313" key="2">
    <source>
        <dbReference type="EMBL" id="MBP2387936.1"/>
    </source>
</evidence>
<evidence type="ECO:0000313" key="3">
    <source>
        <dbReference type="Proteomes" id="UP001296993"/>
    </source>
</evidence>
<feature type="transmembrane region" description="Helical" evidence="1">
    <location>
        <begin position="156"/>
        <end position="181"/>
    </location>
</feature>
<reference evidence="2 3" key="1">
    <citation type="submission" date="2021-03" db="EMBL/GenBank/DDBJ databases">
        <title>Sequencing the genomes of 1000 actinobacteria strains.</title>
        <authorList>
            <person name="Klenk H.-P."/>
        </authorList>
    </citation>
    <scope>NUCLEOTIDE SEQUENCE [LARGE SCALE GENOMIC DNA]</scope>
    <source>
        <strain evidence="2 3">DSM 15797</strain>
    </source>
</reference>
<dbReference type="Proteomes" id="UP001296993">
    <property type="component" value="Unassembled WGS sequence"/>
</dbReference>
<gene>
    <name evidence="2" type="ORF">JOF47_003447</name>
</gene>
<keyword evidence="1" id="KW-1133">Transmembrane helix</keyword>
<feature type="transmembrane region" description="Helical" evidence="1">
    <location>
        <begin position="122"/>
        <end position="150"/>
    </location>
</feature>
<keyword evidence="1" id="KW-0472">Membrane</keyword>
<protein>
    <submittedName>
        <fullName evidence="2">Di/tricarboxylate transporter</fullName>
    </submittedName>
</protein>
<accession>A0ABS4XHI4</accession>
<keyword evidence="1" id="KW-0812">Transmembrane</keyword>